<feature type="compositionally biased region" description="Low complexity" evidence="1">
    <location>
        <begin position="10"/>
        <end position="25"/>
    </location>
</feature>
<feature type="region of interest" description="Disordered" evidence="1">
    <location>
        <begin position="321"/>
        <end position="347"/>
    </location>
</feature>
<dbReference type="InParanoid" id="A0A0H2R4M7"/>
<evidence type="ECO:0000313" key="2">
    <source>
        <dbReference type="EMBL" id="KLO06297.1"/>
    </source>
</evidence>
<dbReference type="Proteomes" id="UP000053477">
    <property type="component" value="Unassembled WGS sequence"/>
</dbReference>
<gene>
    <name evidence="2" type="ORF">SCHPADRAFT_946195</name>
</gene>
<organism evidence="2 3">
    <name type="scientific">Schizopora paradoxa</name>
    <dbReference type="NCBI Taxonomy" id="27342"/>
    <lineage>
        <taxon>Eukaryota</taxon>
        <taxon>Fungi</taxon>
        <taxon>Dikarya</taxon>
        <taxon>Basidiomycota</taxon>
        <taxon>Agaricomycotina</taxon>
        <taxon>Agaricomycetes</taxon>
        <taxon>Hymenochaetales</taxon>
        <taxon>Schizoporaceae</taxon>
        <taxon>Schizopora</taxon>
    </lineage>
</organism>
<feature type="compositionally biased region" description="Basic and acidic residues" evidence="1">
    <location>
        <begin position="86"/>
        <end position="96"/>
    </location>
</feature>
<reference evidence="2 3" key="1">
    <citation type="submission" date="2015-04" db="EMBL/GenBank/DDBJ databases">
        <title>Complete genome sequence of Schizopora paradoxa KUC8140, a cosmopolitan wood degrader in East Asia.</title>
        <authorList>
            <consortium name="DOE Joint Genome Institute"/>
            <person name="Min B."/>
            <person name="Park H."/>
            <person name="Jang Y."/>
            <person name="Kim J.-J."/>
            <person name="Kim K.H."/>
            <person name="Pangilinan J."/>
            <person name="Lipzen A."/>
            <person name="Riley R."/>
            <person name="Grigoriev I.V."/>
            <person name="Spatafora J.W."/>
            <person name="Choi I.-G."/>
        </authorList>
    </citation>
    <scope>NUCLEOTIDE SEQUENCE [LARGE SCALE GENOMIC DNA]</scope>
    <source>
        <strain evidence="2 3">KUC8140</strain>
    </source>
</reference>
<feature type="region of interest" description="Disordered" evidence="1">
    <location>
        <begin position="1"/>
        <end position="138"/>
    </location>
</feature>
<feature type="compositionally biased region" description="Basic residues" evidence="1">
    <location>
        <begin position="97"/>
        <end position="107"/>
    </location>
</feature>
<evidence type="ECO:0000256" key="1">
    <source>
        <dbReference type="SAM" id="MobiDB-lite"/>
    </source>
</evidence>
<keyword evidence="3" id="KW-1185">Reference proteome</keyword>
<dbReference type="EMBL" id="KQ086218">
    <property type="protein sequence ID" value="KLO06297.1"/>
    <property type="molecule type" value="Genomic_DNA"/>
</dbReference>
<proteinExistence type="predicted"/>
<sequence length="597" mass="64716">MARKRTPSEKAVAAQKQKDAAIVQATAPKRKVGRPRKGSLVATRPPPFFLNEGEVDQDSVEIIPPKPKQRARSQTVGNAQRNTVKIKTEPKAAEKAKKAKTTRKKKKESPPPYSSSDEDAEQTKNAAQAEDTLDLDFEPTDDFLAGALNDGIADGTIVISDDDFVPGEEYEEEDDSNNLLAAVTSTPFVTRRKPTKKPAPSKIAKPIVEDDEDKVYEVKIDVHDGIALRPVTISSNDTLLSVLTKVAEKMCRENADVQMCYLAPWSAKEGTKRVPSYVTNVTELDAFWSEYRLHARKKKGEEITGIVFRNRREIAAEVNRAAAKGAGKTKKQPTEGKGTGGNDPKTSAMDKVTIATQEIGVGMRCPRSHDRLCYLTFDGSCRTYTNEHVKEHAALLAAGAPGVVANKVPPTMKSKLLDYFRPGKDARAVARAPTDRDAEQAEAEAAIAAAAATAAPAVVPTAAPAVVPTAVPAVVPAAVPVTAPAEVVMPLAQPAPPSGPLDYPSIKRWMMFCEDDFERGRDKHDYGQLLPIFMANGCTRVDDVARLSVEIIQKLAEKAGIEVSLGLANRVHEYAVEDAALVKRYGFLPALEKKKIP</sequence>
<feature type="compositionally biased region" description="Basic residues" evidence="1">
    <location>
        <begin position="28"/>
        <end position="37"/>
    </location>
</feature>
<dbReference type="AlphaFoldDB" id="A0A0H2R4M7"/>
<name>A0A0H2R4M7_9AGAM</name>
<accession>A0A0H2R4M7</accession>
<protein>
    <submittedName>
        <fullName evidence="2">Uncharacterized protein</fullName>
    </submittedName>
</protein>
<feature type="compositionally biased region" description="Polar residues" evidence="1">
    <location>
        <begin position="72"/>
        <end position="83"/>
    </location>
</feature>
<evidence type="ECO:0000313" key="3">
    <source>
        <dbReference type="Proteomes" id="UP000053477"/>
    </source>
</evidence>